<gene>
    <name evidence="8 9" type="primary">alaE</name>
    <name evidence="9" type="ORF">SGGMMB4_01055</name>
</gene>
<keyword evidence="2 8" id="KW-1003">Cell membrane</keyword>
<dbReference type="GO" id="GO:0005886">
    <property type="term" value="C:plasma membrane"/>
    <property type="evidence" value="ECO:0007669"/>
    <property type="project" value="UniProtKB-SubCell"/>
</dbReference>
<keyword evidence="3 8" id="KW-0997">Cell inner membrane</keyword>
<evidence type="ECO:0000313" key="10">
    <source>
        <dbReference type="Proteomes" id="UP000245838"/>
    </source>
</evidence>
<evidence type="ECO:0000256" key="3">
    <source>
        <dbReference type="ARBA" id="ARBA00022519"/>
    </source>
</evidence>
<keyword evidence="1 8" id="KW-0813">Transport</keyword>
<evidence type="ECO:0000256" key="1">
    <source>
        <dbReference type="ARBA" id="ARBA00022448"/>
    </source>
</evidence>
<dbReference type="Proteomes" id="UP000245838">
    <property type="component" value="Chromosome sggmmb4_Chromosome"/>
</dbReference>
<keyword evidence="4 8" id="KW-0812">Transmembrane</keyword>
<dbReference type="InterPro" id="IPR010574">
    <property type="entry name" value="Ala_export_AlaE"/>
</dbReference>
<sequence length="119" mass="13555">MSSVTSRLRSATADTFALVVYCFFTGMAIEILLSGMSLQQSLSSRVLAIPVNVIIAWPFGQYRDAVVSLASRHEPKQFWTRNLADLLAMSVFNHRSMRRFFLRWGWSGGSCSRRWSAMR</sequence>
<evidence type="ECO:0000256" key="5">
    <source>
        <dbReference type="ARBA" id="ARBA00022970"/>
    </source>
</evidence>
<organism evidence="9 10">
    <name type="scientific">Sodalis glossinidius (strain morsitans)</name>
    <dbReference type="NCBI Taxonomy" id="343509"/>
    <lineage>
        <taxon>Bacteria</taxon>
        <taxon>Pseudomonadati</taxon>
        <taxon>Pseudomonadota</taxon>
        <taxon>Gammaproteobacteria</taxon>
        <taxon>Enterobacterales</taxon>
        <taxon>Bruguierivoracaceae</taxon>
        <taxon>Sodalis</taxon>
    </lineage>
</organism>
<reference evidence="9 10" key="1">
    <citation type="submission" date="2015-05" db="EMBL/GenBank/DDBJ databases">
        <authorList>
            <person name="Goodhead I."/>
        </authorList>
    </citation>
    <scope>NUCLEOTIDE SEQUENCE [LARGE SCALE GENOMIC DNA]</scope>
    <source>
        <strain evidence="10">morsitans</strain>
    </source>
</reference>
<dbReference type="AlphaFoldDB" id="A0A193QG50"/>
<keyword evidence="5 8" id="KW-0029">Amino-acid transport</keyword>
<evidence type="ECO:0000313" key="9">
    <source>
        <dbReference type="EMBL" id="CRL44123.1"/>
    </source>
</evidence>
<evidence type="ECO:0000256" key="4">
    <source>
        <dbReference type="ARBA" id="ARBA00022692"/>
    </source>
</evidence>
<proteinExistence type="inferred from homology"/>
<name>A0A193QG50_SODGM</name>
<comment type="subcellular location">
    <subcellularLocation>
        <location evidence="8">Cell inner membrane</location>
        <topology evidence="8">Multi-pass membrane protein</topology>
    </subcellularLocation>
</comment>
<comment type="similarity">
    <text evidence="8">Belongs to the AlaE exporter family.</text>
</comment>
<keyword evidence="7 8" id="KW-0472">Membrane</keyword>
<dbReference type="Pfam" id="PF06610">
    <property type="entry name" value="AlaE"/>
    <property type="match status" value="1"/>
</dbReference>
<keyword evidence="6 8" id="KW-1133">Transmembrane helix</keyword>
<dbReference type="GO" id="GO:0034639">
    <property type="term" value="F:L-amino acid efflux transmembrane transporter activity"/>
    <property type="evidence" value="ECO:0007669"/>
    <property type="project" value="UniProtKB-UniRule"/>
</dbReference>
<comment type="function">
    <text evidence="8">Exports L-alanine.</text>
</comment>
<protein>
    <recommendedName>
        <fullName evidence="8">L-alanine exporter AlaE</fullName>
    </recommendedName>
</protein>
<dbReference type="HAMAP" id="MF_00914">
    <property type="entry name" value="L_Ala_exporter"/>
    <property type="match status" value="1"/>
</dbReference>
<evidence type="ECO:0000256" key="2">
    <source>
        <dbReference type="ARBA" id="ARBA00022475"/>
    </source>
</evidence>
<accession>A0A193QG50</accession>
<evidence type="ECO:0000256" key="6">
    <source>
        <dbReference type="ARBA" id="ARBA00022989"/>
    </source>
</evidence>
<evidence type="ECO:0000256" key="8">
    <source>
        <dbReference type="HAMAP-Rule" id="MF_00914"/>
    </source>
</evidence>
<evidence type="ECO:0000256" key="7">
    <source>
        <dbReference type="ARBA" id="ARBA00023136"/>
    </source>
</evidence>
<feature type="transmembrane region" description="Helical" evidence="8">
    <location>
        <begin position="15"/>
        <end position="35"/>
    </location>
</feature>
<dbReference type="GO" id="GO:0032973">
    <property type="term" value="P:amino acid export across plasma membrane"/>
    <property type="evidence" value="ECO:0007669"/>
    <property type="project" value="UniProtKB-UniRule"/>
</dbReference>
<comment type="caution">
    <text evidence="8">Lacks conserved residue(s) required for the propagation of feature annotation.</text>
</comment>
<dbReference type="EMBL" id="LN854557">
    <property type="protein sequence ID" value="CRL44123.1"/>
    <property type="molecule type" value="Genomic_DNA"/>
</dbReference>